<reference evidence="2 3" key="1">
    <citation type="submission" date="2015-09" db="EMBL/GenBank/DDBJ databases">
        <authorList>
            <consortium name="Pathogen Informatics"/>
        </authorList>
    </citation>
    <scope>NUCLEOTIDE SEQUENCE [LARGE SCALE GENOMIC DNA]</scope>
    <source>
        <strain evidence="2 3">2789STDY5834861</strain>
    </source>
</reference>
<dbReference type="EMBL" id="CYZP01000003">
    <property type="protein sequence ID" value="CUN54236.1"/>
    <property type="molecule type" value="Genomic_DNA"/>
</dbReference>
<dbReference type="SUPFAM" id="SSF109998">
    <property type="entry name" value="Triger factor/SurA peptide-binding domain-like"/>
    <property type="match status" value="1"/>
</dbReference>
<protein>
    <submittedName>
        <fullName evidence="2">Uncharacterized protein</fullName>
    </submittedName>
</protein>
<keyword evidence="1" id="KW-0732">Signal</keyword>
<gene>
    <name evidence="2" type="ORF">ERS852476_00409</name>
</gene>
<dbReference type="InterPro" id="IPR027304">
    <property type="entry name" value="Trigger_fact/SurA_dom_sf"/>
</dbReference>
<feature type="chain" id="PRO_5008015667" evidence="1">
    <location>
        <begin position="25"/>
        <end position="579"/>
    </location>
</feature>
<evidence type="ECO:0000256" key="1">
    <source>
        <dbReference type="SAM" id="SignalP"/>
    </source>
</evidence>
<evidence type="ECO:0000313" key="3">
    <source>
        <dbReference type="Proteomes" id="UP000095645"/>
    </source>
</evidence>
<organism evidence="2 3">
    <name type="scientific">Blautia obeum</name>
    <dbReference type="NCBI Taxonomy" id="40520"/>
    <lineage>
        <taxon>Bacteria</taxon>
        <taxon>Bacillati</taxon>
        <taxon>Bacillota</taxon>
        <taxon>Clostridia</taxon>
        <taxon>Lachnospirales</taxon>
        <taxon>Lachnospiraceae</taxon>
        <taxon>Blautia</taxon>
    </lineage>
</organism>
<sequence length="579" mass="67426">MNRRILILSLIICILLSGCSKNNADKGVLLTVNGEKIYEEELEEILPKYKENGLTKTEIVEGMVLELATIQQADNLSVSVNQKEVEERYDELVELEEPVFHQKAIKQYGTEEKLKQALYYKLVYNAINDKIDELFLENYSIREELLQVRASDYVSQYTAADFEENDMDKEIFSDEVVQNYYDSCLDRLQELYFKVWKYRIANESSISYNNYSGNDLLKKQEFDITANKLNFKGKKYELEMFSFDEVQERFGDYFYLSNSIINNYDNIECKGIHIPEKDVRGLYMTLGADSPITFKLIVSPVLALYNNFQKNGIRTGIENGLNKVEFIQTDMGIYYSIIADMEYDKLEKLLTDSITYSDKDKNLKRENNINIVTDLEEYVQEVELTDGHIFFNSCLALESDIAYYDPNIAHLEKWNTEQVTAYLGNTFVPSYIPKDLKTCQESYTGTFMSEYLNNTMWWTVAYDNDIIIYDNFGVFYSDSFTDEYNPLRRKLLIEVSKDELPVADVLYSFDKVEVSKVKKNELTVGVYKAPYYDGDSKPAGYINQYIAEFIIDNVGYRIISENLSQEEFIKVLISMPVFE</sequence>
<dbReference type="Proteomes" id="UP000095645">
    <property type="component" value="Unassembled WGS sequence"/>
</dbReference>
<feature type="signal peptide" evidence="1">
    <location>
        <begin position="1"/>
        <end position="24"/>
    </location>
</feature>
<dbReference type="PROSITE" id="PS51257">
    <property type="entry name" value="PROKAR_LIPOPROTEIN"/>
    <property type="match status" value="1"/>
</dbReference>
<proteinExistence type="predicted"/>
<dbReference type="AlphaFoldDB" id="A0A173XTF8"/>
<accession>A0A173XTF8</accession>
<evidence type="ECO:0000313" key="2">
    <source>
        <dbReference type="EMBL" id="CUN54236.1"/>
    </source>
</evidence>
<dbReference type="RefSeq" id="WP_055057357.1">
    <property type="nucleotide sequence ID" value="NZ_CYZP01000003.1"/>
</dbReference>
<name>A0A173XTF8_9FIRM</name>